<name>A0ABS4QQ47_9NOCA</name>
<reference evidence="2 3" key="1">
    <citation type="submission" date="2021-03" db="EMBL/GenBank/DDBJ databases">
        <title>Sequencing the genomes of 1000 actinobacteria strains.</title>
        <authorList>
            <person name="Klenk H.-P."/>
        </authorList>
    </citation>
    <scope>NUCLEOTIDE SEQUENCE [LARGE SCALE GENOMIC DNA]</scope>
    <source>
        <strain evidence="2 3">DSM 45516</strain>
    </source>
</reference>
<dbReference type="InterPro" id="IPR027417">
    <property type="entry name" value="P-loop_NTPase"/>
</dbReference>
<dbReference type="Proteomes" id="UP001519325">
    <property type="component" value="Unassembled WGS sequence"/>
</dbReference>
<accession>A0ABS4QQ47</accession>
<proteinExistence type="predicted"/>
<evidence type="ECO:0000313" key="3">
    <source>
        <dbReference type="Proteomes" id="UP001519325"/>
    </source>
</evidence>
<feature type="domain" description="AAA+ ATPase" evidence="1">
    <location>
        <begin position="266"/>
        <end position="438"/>
    </location>
</feature>
<organism evidence="2 3">
    <name type="scientific">Nocardia goodfellowii</name>
    <dbReference type="NCBI Taxonomy" id="882446"/>
    <lineage>
        <taxon>Bacteria</taxon>
        <taxon>Bacillati</taxon>
        <taxon>Actinomycetota</taxon>
        <taxon>Actinomycetes</taxon>
        <taxon>Mycobacteriales</taxon>
        <taxon>Nocardiaceae</taxon>
        <taxon>Nocardia</taxon>
    </lineage>
</organism>
<gene>
    <name evidence="2" type="ORF">BJ987_006743</name>
</gene>
<dbReference type="SUPFAM" id="SSF52540">
    <property type="entry name" value="P-loop containing nucleoside triphosphate hydrolases"/>
    <property type="match status" value="1"/>
</dbReference>
<dbReference type="CDD" id="cd00009">
    <property type="entry name" value="AAA"/>
    <property type="match status" value="1"/>
</dbReference>
<dbReference type="SMART" id="SM00382">
    <property type="entry name" value="AAA"/>
    <property type="match status" value="1"/>
</dbReference>
<dbReference type="Pfam" id="PF09848">
    <property type="entry name" value="SLFN-g3_helicase"/>
    <property type="match status" value="1"/>
</dbReference>
<dbReference type="InterPro" id="IPR018647">
    <property type="entry name" value="SLFN_3-like_DNA/RNA_helicase"/>
</dbReference>
<protein>
    <submittedName>
        <fullName evidence="2">DUF2075 family protein</fullName>
    </submittedName>
</protein>
<keyword evidence="3" id="KW-1185">Reference proteome</keyword>
<dbReference type="Gene3D" id="3.40.50.300">
    <property type="entry name" value="P-loop containing nucleotide triphosphate hydrolases"/>
    <property type="match status" value="1"/>
</dbReference>
<dbReference type="RefSeq" id="WP_307869835.1">
    <property type="nucleotide sequence ID" value="NZ_JAGGMR010000001.1"/>
</dbReference>
<evidence type="ECO:0000259" key="1">
    <source>
        <dbReference type="SMART" id="SM00382"/>
    </source>
</evidence>
<comment type="caution">
    <text evidence="2">The sequence shown here is derived from an EMBL/GenBank/DDBJ whole genome shotgun (WGS) entry which is preliminary data.</text>
</comment>
<dbReference type="InterPro" id="IPR003593">
    <property type="entry name" value="AAA+_ATPase"/>
</dbReference>
<evidence type="ECO:0000313" key="2">
    <source>
        <dbReference type="EMBL" id="MBP2193842.1"/>
    </source>
</evidence>
<sequence length="652" mass="72746">MTLRPYRSTADAIARFPSEEELRKVPLEDRLSAIIVAARGQGAGPSERKSWDVSLPILAKLLVEANLGQVEMLIEYPMPETDARADVVLAGIHPETGADSYLVVELKQWDEAVPVWDTDHLVQGPKTHGIKVHPVAQVRGYCTYLLQYVEVLRTPPATLYGIAYLHNATEASVRKLRTAAPDDLGRLFTGEEREALKEYLRGKLSTESGAPAGKRLQDSPIQPRQQLTQIVTAGLRGESHYSLIGNQLLAYEHVVNQVKLAFEEDQKKVIIVTGGPGTGKSLIAASLVMDLHEEYRVRFSSGSITITETMRRFASKVKPGLKNLFTYYRDFSGAKPNSVDVLLCDEAHRVRKTSTYRRQKKELRTDRPQLDELMSAARVPVFFLDEHQVIRPDEVGTLATIMAQAARKGYSVQHIELDKQFRSRGSAAYQDWVLRLVGLRSGPPALWQGDDFDVRVASSPQEMETFLREKNRRGYTARIAAGYCWPWSGTRPDGTLVHDVKIDDWSMPWNKKDPKVGGEAPPSALWATDPRGFGQIGCIYTAQGLEYDWAGVILGEDIVFDGRYLAVRREFNQDPALRGTKKEPYSDAQIERVVRNIYHVLLTRGMLGVVIYAVDPATRKFISQLAGPLGSIGPATFDAQPGVDIAWRPKAD</sequence>
<dbReference type="EMBL" id="JAGGMR010000001">
    <property type="protein sequence ID" value="MBP2193842.1"/>
    <property type="molecule type" value="Genomic_DNA"/>
</dbReference>